<dbReference type="EMBL" id="BGZK01000130">
    <property type="protein sequence ID" value="GBP21589.1"/>
    <property type="molecule type" value="Genomic_DNA"/>
</dbReference>
<evidence type="ECO:0000313" key="2">
    <source>
        <dbReference type="EMBL" id="GBP21589.1"/>
    </source>
</evidence>
<comment type="caution">
    <text evidence="2">The sequence shown here is derived from an EMBL/GenBank/DDBJ whole genome shotgun (WGS) entry which is preliminary data.</text>
</comment>
<protein>
    <submittedName>
        <fullName evidence="2">Uncharacterized protein</fullName>
    </submittedName>
</protein>
<sequence length="205" mass="22907">MSDKFRIVLSEQATELSFFANPQIPRFHRNLSSRVISINTVALTNSNFRPARVVSKLDIKLVDMSIRPLWLAVVDASSHLAAGRALPDGCRIFFKYVVAPHPTDLPRQRHAGPAEKTNRTDRELLVVVVRLPCSVLSTAMCVNNINRISNQIPRPSRRGGGTPPQGTRTGELRQTSPRRTVTADGRRPIYLRHTIFDIDPPGPCR</sequence>
<organism evidence="2 3">
    <name type="scientific">Eumeta variegata</name>
    <name type="common">Bagworm moth</name>
    <name type="synonym">Eumeta japonica</name>
    <dbReference type="NCBI Taxonomy" id="151549"/>
    <lineage>
        <taxon>Eukaryota</taxon>
        <taxon>Metazoa</taxon>
        <taxon>Ecdysozoa</taxon>
        <taxon>Arthropoda</taxon>
        <taxon>Hexapoda</taxon>
        <taxon>Insecta</taxon>
        <taxon>Pterygota</taxon>
        <taxon>Neoptera</taxon>
        <taxon>Endopterygota</taxon>
        <taxon>Lepidoptera</taxon>
        <taxon>Glossata</taxon>
        <taxon>Ditrysia</taxon>
        <taxon>Tineoidea</taxon>
        <taxon>Psychidae</taxon>
        <taxon>Oiketicinae</taxon>
        <taxon>Eumeta</taxon>
    </lineage>
</organism>
<accession>A0A4C1U5K8</accession>
<reference evidence="2 3" key="1">
    <citation type="journal article" date="2019" name="Commun. Biol.">
        <title>The bagworm genome reveals a unique fibroin gene that provides high tensile strength.</title>
        <authorList>
            <person name="Kono N."/>
            <person name="Nakamura H."/>
            <person name="Ohtoshi R."/>
            <person name="Tomita M."/>
            <person name="Numata K."/>
            <person name="Arakawa K."/>
        </authorList>
    </citation>
    <scope>NUCLEOTIDE SEQUENCE [LARGE SCALE GENOMIC DNA]</scope>
</reference>
<proteinExistence type="predicted"/>
<dbReference type="AlphaFoldDB" id="A0A4C1U5K8"/>
<dbReference type="Proteomes" id="UP000299102">
    <property type="component" value="Unassembled WGS sequence"/>
</dbReference>
<feature type="region of interest" description="Disordered" evidence="1">
    <location>
        <begin position="150"/>
        <end position="184"/>
    </location>
</feature>
<keyword evidence="3" id="KW-1185">Reference proteome</keyword>
<evidence type="ECO:0000313" key="3">
    <source>
        <dbReference type="Proteomes" id="UP000299102"/>
    </source>
</evidence>
<evidence type="ECO:0000256" key="1">
    <source>
        <dbReference type="SAM" id="MobiDB-lite"/>
    </source>
</evidence>
<name>A0A4C1U5K8_EUMVA</name>
<gene>
    <name evidence="2" type="ORF">EVAR_9774_1</name>
</gene>